<dbReference type="VEuPathDB" id="FungiDB:MELLADRAFT_86754"/>
<evidence type="ECO:0000313" key="1">
    <source>
        <dbReference type="EMBL" id="EGG13204.1"/>
    </source>
</evidence>
<sequence length="72" mass="8367">MMSVYHDVRLPLTLAWHDTFQNGHLIQNGLIPTWKPFGEIPCPYYEPFQHQPIASCLLIDYITFFNLDSPSS</sequence>
<dbReference type="EMBL" id="GL883090">
    <property type="protein sequence ID" value="EGG13204.1"/>
    <property type="molecule type" value="Genomic_DNA"/>
</dbReference>
<protein>
    <submittedName>
        <fullName evidence="1">Uncharacterized protein</fullName>
    </submittedName>
</protein>
<organism evidence="2">
    <name type="scientific">Melampsora larici-populina (strain 98AG31 / pathotype 3-4-7)</name>
    <name type="common">Poplar leaf rust fungus</name>
    <dbReference type="NCBI Taxonomy" id="747676"/>
    <lineage>
        <taxon>Eukaryota</taxon>
        <taxon>Fungi</taxon>
        <taxon>Dikarya</taxon>
        <taxon>Basidiomycota</taxon>
        <taxon>Pucciniomycotina</taxon>
        <taxon>Pucciniomycetes</taxon>
        <taxon>Pucciniales</taxon>
        <taxon>Melampsoraceae</taxon>
        <taxon>Melampsora</taxon>
    </lineage>
</organism>
<gene>
    <name evidence="1" type="ORF">MELLADRAFT_86754</name>
</gene>
<dbReference type="HOGENOM" id="CLU_2722717_0_0_1"/>
<dbReference type="GeneID" id="18934292"/>
<accession>F4R3A1</accession>
<dbReference type="RefSeq" id="XP_007404142.1">
    <property type="nucleotide sequence ID" value="XM_007404080.1"/>
</dbReference>
<proteinExistence type="predicted"/>
<dbReference type="AlphaFoldDB" id="F4R3A1"/>
<dbReference type="KEGG" id="mlr:MELLADRAFT_86754"/>
<dbReference type="Proteomes" id="UP000001072">
    <property type="component" value="Unassembled WGS sequence"/>
</dbReference>
<evidence type="ECO:0000313" key="2">
    <source>
        <dbReference type="Proteomes" id="UP000001072"/>
    </source>
</evidence>
<name>F4R3A1_MELLP</name>
<dbReference type="InParanoid" id="F4R3A1"/>
<reference evidence="2" key="1">
    <citation type="journal article" date="2011" name="Proc. Natl. Acad. Sci. U.S.A.">
        <title>Obligate biotrophy features unraveled by the genomic analysis of rust fungi.</title>
        <authorList>
            <person name="Duplessis S."/>
            <person name="Cuomo C.A."/>
            <person name="Lin Y.-C."/>
            <person name="Aerts A."/>
            <person name="Tisserant E."/>
            <person name="Veneault-Fourrey C."/>
            <person name="Joly D.L."/>
            <person name="Hacquard S."/>
            <person name="Amselem J."/>
            <person name="Cantarel B.L."/>
            <person name="Chiu R."/>
            <person name="Coutinho P.M."/>
            <person name="Feau N."/>
            <person name="Field M."/>
            <person name="Frey P."/>
            <person name="Gelhaye E."/>
            <person name="Goldberg J."/>
            <person name="Grabherr M.G."/>
            <person name="Kodira C.D."/>
            <person name="Kohler A."/>
            <person name="Kuees U."/>
            <person name="Lindquist E.A."/>
            <person name="Lucas S.M."/>
            <person name="Mago R."/>
            <person name="Mauceli E."/>
            <person name="Morin E."/>
            <person name="Murat C."/>
            <person name="Pangilinan J.L."/>
            <person name="Park R."/>
            <person name="Pearson M."/>
            <person name="Quesneville H."/>
            <person name="Rouhier N."/>
            <person name="Sakthikumar S."/>
            <person name="Salamov A.A."/>
            <person name="Schmutz J."/>
            <person name="Selles B."/>
            <person name="Shapiro H."/>
            <person name="Tanguay P."/>
            <person name="Tuskan G.A."/>
            <person name="Henrissat B."/>
            <person name="Van de Peer Y."/>
            <person name="Rouze P."/>
            <person name="Ellis J.G."/>
            <person name="Dodds P.N."/>
            <person name="Schein J.E."/>
            <person name="Zhong S."/>
            <person name="Hamelin R.C."/>
            <person name="Grigoriev I.V."/>
            <person name="Szabo L.J."/>
            <person name="Martin F."/>
        </authorList>
    </citation>
    <scope>NUCLEOTIDE SEQUENCE [LARGE SCALE GENOMIC DNA]</scope>
    <source>
        <strain evidence="2">98AG31 / pathotype 3-4-7</strain>
    </source>
</reference>
<keyword evidence="2" id="KW-1185">Reference proteome</keyword>